<proteinExistence type="predicted"/>
<evidence type="ECO:0000313" key="1">
    <source>
        <dbReference type="EMBL" id="GAG22744.1"/>
    </source>
</evidence>
<name>X0VWE6_9ZZZZ</name>
<gene>
    <name evidence="1" type="ORF">S01H1_47597</name>
</gene>
<protein>
    <submittedName>
        <fullName evidence="1">Uncharacterized protein</fullName>
    </submittedName>
</protein>
<sequence length="58" mass="6932">MSTKTKTFDCVEMKNRIQAEIIAEYERRKDEFASFAEFLKATESQWERQTRLKLAKKA</sequence>
<comment type="caution">
    <text evidence="1">The sequence shown here is derived from an EMBL/GenBank/DDBJ whole genome shotgun (WGS) entry which is preliminary data.</text>
</comment>
<reference evidence="1" key="1">
    <citation type="journal article" date="2014" name="Front. Microbiol.">
        <title>High frequency of phylogenetically diverse reductive dehalogenase-homologous genes in deep subseafloor sedimentary metagenomes.</title>
        <authorList>
            <person name="Kawai M."/>
            <person name="Futagami T."/>
            <person name="Toyoda A."/>
            <person name="Takaki Y."/>
            <person name="Nishi S."/>
            <person name="Hori S."/>
            <person name="Arai W."/>
            <person name="Tsubouchi T."/>
            <person name="Morono Y."/>
            <person name="Uchiyama I."/>
            <person name="Ito T."/>
            <person name="Fujiyama A."/>
            <person name="Inagaki F."/>
            <person name="Takami H."/>
        </authorList>
    </citation>
    <scope>NUCLEOTIDE SEQUENCE</scope>
    <source>
        <strain evidence="1">Expedition CK06-06</strain>
    </source>
</reference>
<accession>X0VWE6</accession>
<dbReference type="AlphaFoldDB" id="X0VWE6"/>
<dbReference type="EMBL" id="BARS01030517">
    <property type="protein sequence ID" value="GAG22744.1"/>
    <property type="molecule type" value="Genomic_DNA"/>
</dbReference>
<organism evidence="1">
    <name type="scientific">marine sediment metagenome</name>
    <dbReference type="NCBI Taxonomy" id="412755"/>
    <lineage>
        <taxon>unclassified sequences</taxon>
        <taxon>metagenomes</taxon>
        <taxon>ecological metagenomes</taxon>
    </lineage>
</organism>